<dbReference type="Proteomes" id="UP001153954">
    <property type="component" value="Unassembled WGS sequence"/>
</dbReference>
<proteinExistence type="predicted"/>
<gene>
    <name evidence="1" type="ORF">EEDITHA_LOCUS11985</name>
</gene>
<reference evidence="1" key="1">
    <citation type="submission" date="2022-03" db="EMBL/GenBank/DDBJ databases">
        <authorList>
            <person name="Tunstrom K."/>
        </authorList>
    </citation>
    <scope>NUCLEOTIDE SEQUENCE</scope>
</reference>
<comment type="caution">
    <text evidence="1">The sequence shown here is derived from an EMBL/GenBank/DDBJ whole genome shotgun (WGS) entry which is preliminary data.</text>
</comment>
<name>A0AAU9UG10_EUPED</name>
<sequence length="146" mass="16961">MNSLHNKLFKASTARKLVQKKKYKARTEEDIVEIYVSSNEKMPKQFALAKILQNAGIGEIKKVKYVNPNKIRLEMNNSRDEKIKECKEFIDRGWRIQRAMEVSLCYGVIKDVDIDLKDEDIPMHLLLEIGACHVQMQLIKSCLPQL</sequence>
<organism evidence="1 2">
    <name type="scientific">Euphydryas editha</name>
    <name type="common">Edith's checkerspot</name>
    <dbReference type="NCBI Taxonomy" id="104508"/>
    <lineage>
        <taxon>Eukaryota</taxon>
        <taxon>Metazoa</taxon>
        <taxon>Ecdysozoa</taxon>
        <taxon>Arthropoda</taxon>
        <taxon>Hexapoda</taxon>
        <taxon>Insecta</taxon>
        <taxon>Pterygota</taxon>
        <taxon>Neoptera</taxon>
        <taxon>Endopterygota</taxon>
        <taxon>Lepidoptera</taxon>
        <taxon>Glossata</taxon>
        <taxon>Ditrysia</taxon>
        <taxon>Papilionoidea</taxon>
        <taxon>Nymphalidae</taxon>
        <taxon>Nymphalinae</taxon>
        <taxon>Euphydryas</taxon>
    </lineage>
</organism>
<accession>A0AAU9UG10</accession>
<protein>
    <submittedName>
        <fullName evidence="1">Uncharacterized protein</fullName>
    </submittedName>
</protein>
<evidence type="ECO:0000313" key="1">
    <source>
        <dbReference type="EMBL" id="CAH2096675.1"/>
    </source>
</evidence>
<dbReference type="EMBL" id="CAKOGL010000016">
    <property type="protein sequence ID" value="CAH2096675.1"/>
    <property type="molecule type" value="Genomic_DNA"/>
</dbReference>
<keyword evidence="2" id="KW-1185">Reference proteome</keyword>
<dbReference type="AlphaFoldDB" id="A0AAU9UG10"/>
<evidence type="ECO:0000313" key="2">
    <source>
        <dbReference type="Proteomes" id="UP001153954"/>
    </source>
</evidence>